<organism evidence="1 2">
    <name type="scientific">Yokapox virus</name>
    <dbReference type="NCBI Taxonomy" id="1076255"/>
    <lineage>
        <taxon>Viruses</taxon>
        <taxon>Varidnaviria</taxon>
        <taxon>Bamfordvirae</taxon>
        <taxon>Nucleocytoviricota</taxon>
        <taxon>Pokkesviricetes</taxon>
        <taxon>Chitovirales</taxon>
        <taxon>Poxviridae</taxon>
        <taxon>Chordopoxvirinae</taxon>
        <taxon>Centapoxvirus</taxon>
        <taxon>Centapoxvirus yokapox</taxon>
    </lineage>
</organism>
<dbReference type="GeneID" id="11107157"/>
<sequence>MDISKKIYIIMKYINTDEINKISNILSLPENSSIDYIIYKTCEIMKDRWLTKIYMKEFINYIPFSKIVSICELTGILNMIKECINIVNKTSINDIRGSVLNEILSYNNLAIEHYGDYINNVSKNISKKLENSVNNYDILYNVNLYKKIKRRIDGSYSIDNVSFTKKAIGFVSILTSNKICNSFDILYWNISDEMINDFKIYLENKFPC</sequence>
<evidence type="ECO:0000313" key="2">
    <source>
        <dbReference type="Proteomes" id="UP000164653"/>
    </source>
</evidence>
<proteinExistence type="predicted"/>
<dbReference type="KEGG" id="vg:11107157"/>
<dbReference type="EMBL" id="HQ849551">
    <property type="protein sequence ID" value="AEN03603.1"/>
    <property type="molecule type" value="Genomic_DNA"/>
</dbReference>
<dbReference type="RefSeq" id="YP_004821367.1">
    <property type="nucleotide sequence ID" value="NC_015960.1"/>
</dbReference>
<evidence type="ECO:0000313" key="1">
    <source>
        <dbReference type="EMBL" id="AEN03603.1"/>
    </source>
</evidence>
<gene>
    <name evidence="1" type="ORF">YKV014c</name>
</gene>
<dbReference type="OrthoDB" id="23212at10239"/>
<name>G3EI92_9POXV</name>
<reference evidence="1 2" key="1">
    <citation type="journal article" date="2011" name="J. Virol.">
        <title>The genome of yoka poxvirus.</title>
        <authorList>
            <person name="Zhao G."/>
            <person name="Droit L."/>
            <person name="Tesh R.B."/>
            <person name="Popov V.L."/>
            <person name="Little N.S."/>
            <person name="Upton C."/>
            <person name="Virgin H.W."/>
            <person name="Wang D."/>
        </authorList>
    </citation>
    <scope>NUCLEOTIDE SEQUENCE [LARGE SCALE GENOMIC DNA]</scope>
    <source>
        <strain evidence="1">DakArB 4268</strain>
    </source>
</reference>
<dbReference type="InterPro" id="IPR022819">
    <property type="entry name" value="Poxvirus_Bcl-2-like"/>
</dbReference>
<accession>G3EI92</accession>
<dbReference type="Pfam" id="PF06227">
    <property type="entry name" value="Poxv_Bcl-2-like"/>
    <property type="match status" value="1"/>
</dbReference>
<keyword evidence="2" id="KW-1185">Reference proteome</keyword>
<dbReference type="Proteomes" id="UP000164653">
    <property type="component" value="Segment"/>
</dbReference>
<protein>
    <submittedName>
        <fullName evidence="1">Alpha-amanitin target</fullName>
    </submittedName>
</protein>